<organism evidence="3 4">
    <name type="scientific">Burkholderia singularis</name>
    <dbReference type="NCBI Taxonomy" id="1503053"/>
    <lineage>
        <taxon>Bacteria</taxon>
        <taxon>Pseudomonadati</taxon>
        <taxon>Pseudomonadota</taxon>
        <taxon>Betaproteobacteria</taxon>
        <taxon>Burkholderiales</taxon>
        <taxon>Burkholderiaceae</taxon>
        <taxon>Burkholderia</taxon>
        <taxon>pseudomallei group</taxon>
    </lineage>
</organism>
<dbReference type="GO" id="GO:0009103">
    <property type="term" value="P:lipopolysaccharide biosynthetic process"/>
    <property type="evidence" value="ECO:0007669"/>
    <property type="project" value="TreeGrafter"/>
</dbReference>
<keyword evidence="1" id="KW-1133">Transmembrane helix</keyword>
<dbReference type="InterPro" id="IPR050879">
    <property type="entry name" value="Acyltransferase_3"/>
</dbReference>
<evidence type="ECO:0000313" key="3">
    <source>
        <dbReference type="EMBL" id="KVE23803.1"/>
    </source>
</evidence>
<evidence type="ECO:0000259" key="2">
    <source>
        <dbReference type="Pfam" id="PF01757"/>
    </source>
</evidence>
<comment type="caution">
    <text evidence="3">The sequence shown here is derived from an EMBL/GenBank/DDBJ whole genome shotgun (WGS) entry which is preliminary data.</text>
</comment>
<dbReference type="GO" id="GO:0016747">
    <property type="term" value="F:acyltransferase activity, transferring groups other than amino-acyl groups"/>
    <property type="evidence" value="ECO:0007669"/>
    <property type="project" value="InterPro"/>
</dbReference>
<name>A0A103DW34_9BURK</name>
<dbReference type="AlphaFoldDB" id="A0A103DW34"/>
<feature type="transmembrane region" description="Helical" evidence="1">
    <location>
        <begin position="12"/>
        <end position="33"/>
    </location>
</feature>
<feature type="transmembrane region" description="Helical" evidence="1">
    <location>
        <begin position="86"/>
        <end position="108"/>
    </location>
</feature>
<dbReference type="GO" id="GO:0016020">
    <property type="term" value="C:membrane"/>
    <property type="evidence" value="ECO:0007669"/>
    <property type="project" value="TreeGrafter"/>
</dbReference>
<keyword evidence="1" id="KW-0472">Membrane</keyword>
<feature type="transmembrane region" description="Helical" evidence="1">
    <location>
        <begin position="329"/>
        <end position="349"/>
    </location>
</feature>
<keyword evidence="4" id="KW-1185">Reference proteome</keyword>
<protein>
    <recommendedName>
        <fullName evidence="2">Acyltransferase 3 domain-containing protein</fullName>
    </recommendedName>
</protein>
<dbReference type="PANTHER" id="PTHR23028:SF53">
    <property type="entry name" value="ACYL_TRANSF_3 DOMAIN-CONTAINING PROTEIN"/>
    <property type="match status" value="1"/>
</dbReference>
<evidence type="ECO:0000256" key="1">
    <source>
        <dbReference type="SAM" id="Phobius"/>
    </source>
</evidence>
<dbReference type="EMBL" id="LOWA01000056">
    <property type="protein sequence ID" value="KVE23803.1"/>
    <property type="molecule type" value="Genomic_DNA"/>
</dbReference>
<dbReference type="Pfam" id="PF01757">
    <property type="entry name" value="Acyl_transf_3"/>
    <property type="match status" value="1"/>
</dbReference>
<proteinExistence type="predicted"/>
<feature type="domain" description="Acyltransferase 3" evidence="2">
    <location>
        <begin position="7"/>
        <end position="337"/>
    </location>
</feature>
<feature type="transmembrane region" description="Helical" evidence="1">
    <location>
        <begin position="236"/>
        <end position="269"/>
    </location>
</feature>
<accession>A0A103DW34</accession>
<evidence type="ECO:0000313" key="4">
    <source>
        <dbReference type="Proteomes" id="UP000062788"/>
    </source>
</evidence>
<feature type="transmembrane region" description="Helical" evidence="1">
    <location>
        <begin position="198"/>
        <end position="216"/>
    </location>
</feature>
<feature type="transmembrane region" description="Helical" evidence="1">
    <location>
        <begin position="39"/>
        <end position="59"/>
    </location>
</feature>
<gene>
    <name evidence="3" type="ORF">WS67_21475</name>
</gene>
<dbReference type="Proteomes" id="UP000062788">
    <property type="component" value="Unassembled WGS sequence"/>
</dbReference>
<sequence>MKEKMNQEIQVLRAIAILIVVAHHAVGLFFWAPQKWEEIGGGMWVGVDLFFCVSGYVIAKGLYPRIRDKEGVDFWRETGAFWLRRLYRITPSAWLWVALPMVIGPFLLKTVGSGQFTSGNLADAISIAFHVQNFHAYQCSIGIGPCGDFATYWTLSLEEQFYLLLPFIVLLSGHRLVPVLVTLVVAQFFFNRPQWGNLLAFVRTDAILLGVLLAIFSETNVYKALDPKLTLSKFRFVIPPLLIFCLIGAARYGIVSFYTGIVALISAVIVWICSYDKGYFMRDGIARKALSWIGTRSYAIYLIHNPVYWTTREIWLRIEPTGTQFNDSFTLKFLFTAIPMILILAELNFRFIEEPLRRKGSAKAKRITSTEQRVIANI</sequence>
<dbReference type="InterPro" id="IPR002656">
    <property type="entry name" value="Acyl_transf_3_dom"/>
</dbReference>
<feature type="transmembrane region" description="Helical" evidence="1">
    <location>
        <begin position="161"/>
        <end position="186"/>
    </location>
</feature>
<reference evidence="3 4" key="1">
    <citation type="submission" date="2015-11" db="EMBL/GenBank/DDBJ databases">
        <title>Expanding the genomic diversity of Burkholderia species for the development of highly accurate diagnostics.</title>
        <authorList>
            <person name="Sahl J."/>
            <person name="Keim P."/>
            <person name="Wagner D."/>
        </authorList>
    </citation>
    <scope>NUCLEOTIDE SEQUENCE [LARGE SCALE GENOMIC DNA]</scope>
    <source>
        <strain evidence="3 4">TSV85</strain>
    </source>
</reference>
<keyword evidence="1" id="KW-0812">Transmembrane</keyword>
<dbReference type="PANTHER" id="PTHR23028">
    <property type="entry name" value="ACETYLTRANSFERASE"/>
    <property type="match status" value="1"/>
</dbReference>